<feature type="active site" description="Nucleophile" evidence="4">
    <location>
        <position position="180"/>
    </location>
</feature>
<keyword evidence="3 6" id="KW-0378">Hydrolase</keyword>
<evidence type="ECO:0000256" key="4">
    <source>
        <dbReference type="PIRSR" id="PIRSR001112-1"/>
    </source>
</evidence>
<evidence type="ECO:0000256" key="1">
    <source>
        <dbReference type="ARBA" id="ARBA00010088"/>
    </source>
</evidence>
<dbReference type="RefSeq" id="WP_127745534.1">
    <property type="nucleotide sequence ID" value="NZ_SACN01000003.1"/>
</dbReference>
<comment type="similarity">
    <text evidence="1">Belongs to the peptidase S33 family.</text>
</comment>
<dbReference type="InterPro" id="IPR010497">
    <property type="entry name" value="Epoxide_hydro_N"/>
</dbReference>
<evidence type="ECO:0000313" key="6">
    <source>
        <dbReference type="EMBL" id="RVT90279.1"/>
    </source>
</evidence>
<dbReference type="Pfam" id="PF06441">
    <property type="entry name" value="EHN"/>
    <property type="match status" value="1"/>
</dbReference>
<dbReference type="PANTHER" id="PTHR21661:SF35">
    <property type="entry name" value="EPOXIDE HYDROLASE"/>
    <property type="match status" value="1"/>
</dbReference>
<evidence type="ECO:0000256" key="2">
    <source>
        <dbReference type="ARBA" id="ARBA00022797"/>
    </source>
</evidence>
<accession>A0A437LXY4</accession>
<keyword evidence="2" id="KW-0058">Aromatic hydrocarbons catabolism</keyword>
<comment type="caution">
    <text evidence="6">The sequence shown here is derived from an EMBL/GenBank/DDBJ whole genome shotgun (WGS) entry which is preliminary data.</text>
</comment>
<dbReference type="EMBL" id="SACN01000003">
    <property type="protein sequence ID" value="RVT90279.1"/>
    <property type="molecule type" value="Genomic_DNA"/>
</dbReference>
<dbReference type="GO" id="GO:0004301">
    <property type="term" value="F:epoxide hydrolase activity"/>
    <property type="evidence" value="ECO:0007669"/>
    <property type="project" value="TreeGrafter"/>
</dbReference>
<feature type="active site" description="Proton acceptor" evidence="4">
    <location>
        <position position="364"/>
    </location>
</feature>
<evidence type="ECO:0000256" key="3">
    <source>
        <dbReference type="ARBA" id="ARBA00022801"/>
    </source>
</evidence>
<dbReference type="GO" id="GO:0097176">
    <property type="term" value="P:epoxide metabolic process"/>
    <property type="evidence" value="ECO:0007669"/>
    <property type="project" value="TreeGrafter"/>
</dbReference>
<dbReference type="InterPro" id="IPR029058">
    <property type="entry name" value="AB_hydrolase_fold"/>
</dbReference>
<dbReference type="Gene3D" id="3.40.50.1820">
    <property type="entry name" value="alpha/beta hydrolase"/>
    <property type="match status" value="1"/>
</dbReference>
<evidence type="ECO:0000313" key="7">
    <source>
        <dbReference type="Proteomes" id="UP000282971"/>
    </source>
</evidence>
<feature type="active site" description="Proton donor" evidence="4">
    <location>
        <position position="308"/>
    </location>
</feature>
<dbReference type="Proteomes" id="UP000282971">
    <property type="component" value="Unassembled WGS sequence"/>
</dbReference>
<dbReference type="InterPro" id="IPR000639">
    <property type="entry name" value="Epox_hydrolase-like"/>
</dbReference>
<dbReference type="PRINTS" id="PR00412">
    <property type="entry name" value="EPOXHYDRLASE"/>
</dbReference>
<sequence length="387" mass="44061">MDDRIEPFTIAATDAQLGDLRERLLRTRWPREIGDNGAWQAGANLAYMRELTDYWLNTYDWRAQEAKMNALPQFRTTIDGVPIHFIHVRGKGSNPTPLILNHGWPWTFWDMREIIGPLADPAGVGGDPADAFDVIVPSLPGFTFSSPLDRPGVNFFETAHLWVKLMDRLGYERFATQGGDFGAMISAMLGHAYPDRVIGAHLHFIAPIKPPYPEPSDFEPHEYAWGAKTQTFMQDGNGYMQIQRTRPQTPAFALNDSPVGLAAWLVEKRYAWADVRDGLETVFSKDDLLDTVMLYWLTETYVSSARYYYEARPGNAGPVHDRVPVVEAPVGVLQFAEDVMPQPRRWAERYYNLQRWNVAHTGGHFAPMEVPDLMIDDIRAFFRELLT</sequence>
<dbReference type="InterPro" id="IPR016292">
    <property type="entry name" value="Epoxide_hydrolase"/>
</dbReference>
<reference evidence="6 7" key="1">
    <citation type="submission" date="2019-01" db="EMBL/GenBank/DDBJ databases">
        <authorList>
            <person name="Chen W.-M."/>
        </authorList>
    </citation>
    <scope>NUCLEOTIDE SEQUENCE [LARGE SCALE GENOMIC DNA]</scope>
    <source>
        <strain evidence="6 7">CCP-7</strain>
    </source>
</reference>
<proteinExistence type="inferred from homology"/>
<dbReference type="SUPFAM" id="SSF53474">
    <property type="entry name" value="alpha/beta-Hydrolases"/>
    <property type="match status" value="1"/>
</dbReference>
<evidence type="ECO:0000259" key="5">
    <source>
        <dbReference type="Pfam" id="PF06441"/>
    </source>
</evidence>
<dbReference type="PANTHER" id="PTHR21661">
    <property type="entry name" value="EPOXIDE HYDROLASE 1-RELATED"/>
    <property type="match status" value="1"/>
</dbReference>
<protein>
    <submittedName>
        <fullName evidence="6">Epoxide hydrolase</fullName>
    </submittedName>
</protein>
<gene>
    <name evidence="6" type="ORF">EOD43_18545</name>
</gene>
<dbReference type="AlphaFoldDB" id="A0A437LXY4"/>
<dbReference type="PIRSF" id="PIRSF001112">
    <property type="entry name" value="Epoxide_hydrolase"/>
    <property type="match status" value="1"/>
</dbReference>
<dbReference type="OrthoDB" id="27092at2"/>
<keyword evidence="7" id="KW-1185">Reference proteome</keyword>
<organism evidence="6 7">
    <name type="scientific">Sphingomonas crocodyli</name>
    <dbReference type="NCBI Taxonomy" id="1979270"/>
    <lineage>
        <taxon>Bacteria</taxon>
        <taxon>Pseudomonadati</taxon>
        <taxon>Pseudomonadota</taxon>
        <taxon>Alphaproteobacteria</taxon>
        <taxon>Sphingomonadales</taxon>
        <taxon>Sphingomonadaceae</taxon>
        <taxon>Sphingomonas</taxon>
    </lineage>
</organism>
<feature type="domain" description="Epoxide hydrolase N-terminal" evidence="5">
    <location>
        <begin position="5"/>
        <end position="110"/>
    </location>
</feature>
<name>A0A437LXY4_9SPHN</name>